<name>K1XIW9_9BACT</name>
<dbReference type="AlphaFoldDB" id="K1XIW9"/>
<proteinExistence type="predicted"/>
<comment type="caution">
    <text evidence="2">The sequence shown here is derived from an EMBL/GenBank/DDBJ whole genome shotgun (WGS) entry which is preliminary data.</text>
</comment>
<keyword evidence="1" id="KW-0472">Membrane</keyword>
<dbReference type="EMBL" id="AMFJ01036122">
    <property type="protein sequence ID" value="EKD25127.1"/>
    <property type="molecule type" value="Genomic_DNA"/>
</dbReference>
<protein>
    <submittedName>
        <fullName evidence="2">Uncharacterized protein</fullName>
    </submittedName>
</protein>
<sequence>MQLFKRVLLSLFPDEIVSQTINPASMFISFISTKEFFSVINRKIVENYKLNLFDVTLDPFEFKIGFWESQHIRQKDVDTYYSYCSTANLNGYRFFSPANIANNLSLVVALYVKDIFRAYPPEYYLNFLYTVFLLSFVFLSRIKIFPYKDREKNYNRFVETMFSFYEFVFQQTGKKVNPTIIKALKKELLNQIELFFLLFATYKNLNDIFVHENVTDKEFYSWLFYDELKGDAKSIYAEFVENNKEYTGKKNFSAVETKIMQSILPADILLRYLFIDSDMFLITDTVISKIWDKQKLDDFIKSFRKDDSQLENFLLYITDYRNFKKNFFWGVQKYIITVFRDQDAKWTVKEDLNDLMSSIGEDVENLESFKVPERIKKESKMMEKILNFYITLIGWSWVSRGDTFFLRLFRKPIIQQISKPDDQMDEKNYTLLYYGWLLYQYGKNVFFYKHTAENVRAWKQKFVLPHKTDIKNIYSNISLLKSFDETFIATILQDINPKDIRLYIKNKKIIELFKWLMGQEISGMVNASNNEFIESVYEDIAQNLEQKGFLKTLKKGLSEQDVYQIKENIYNLDFWISKKFYRVITENKIILKNDYSDLAILGIFSTIRETFFWFLIYLTYLRDETNTKNMGIDTSLLVKIYVEDILNIDGYHHKKIINAIMDLQADFNEILRHRIEIDDNKDYLKIGYDNWISFSGKKTIEETKKKIISEDIIRFKWFLKNISYYNKRFLMPQ</sequence>
<feature type="transmembrane region" description="Helical" evidence="1">
    <location>
        <begin position="124"/>
        <end position="142"/>
    </location>
</feature>
<feature type="transmembrane region" description="Helical" evidence="1">
    <location>
        <begin position="386"/>
        <end position="409"/>
    </location>
</feature>
<evidence type="ECO:0000313" key="2">
    <source>
        <dbReference type="EMBL" id="EKD25127.1"/>
    </source>
</evidence>
<evidence type="ECO:0000256" key="1">
    <source>
        <dbReference type="SAM" id="Phobius"/>
    </source>
</evidence>
<gene>
    <name evidence="2" type="ORF">ACD_80C00115G0004</name>
</gene>
<keyword evidence="1" id="KW-0812">Transmembrane</keyword>
<reference evidence="2" key="1">
    <citation type="journal article" date="2012" name="Science">
        <title>Fermentation, hydrogen, and sulfur metabolism in multiple uncultivated bacterial phyla.</title>
        <authorList>
            <person name="Wrighton K.C."/>
            <person name="Thomas B.C."/>
            <person name="Sharon I."/>
            <person name="Miller C.S."/>
            <person name="Castelle C.J."/>
            <person name="VerBerkmoes N.C."/>
            <person name="Wilkins M.J."/>
            <person name="Hettich R.L."/>
            <person name="Lipton M.S."/>
            <person name="Williams K.H."/>
            <person name="Long P.E."/>
            <person name="Banfield J.F."/>
        </authorList>
    </citation>
    <scope>NUCLEOTIDE SEQUENCE [LARGE SCALE GENOMIC DNA]</scope>
</reference>
<keyword evidence="1" id="KW-1133">Transmembrane helix</keyword>
<organism evidence="2">
    <name type="scientific">uncultured bacterium</name>
    <name type="common">gcode 4</name>
    <dbReference type="NCBI Taxonomy" id="1234023"/>
    <lineage>
        <taxon>Bacteria</taxon>
        <taxon>environmental samples</taxon>
    </lineage>
</organism>
<accession>K1XIW9</accession>